<organism evidence="1">
    <name type="scientific">marine sediment metagenome</name>
    <dbReference type="NCBI Taxonomy" id="412755"/>
    <lineage>
        <taxon>unclassified sequences</taxon>
        <taxon>metagenomes</taxon>
        <taxon>ecological metagenomes</taxon>
    </lineage>
</organism>
<dbReference type="EMBL" id="LAZR01011839">
    <property type="protein sequence ID" value="KKM57933.1"/>
    <property type="molecule type" value="Genomic_DNA"/>
</dbReference>
<gene>
    <name evidence="1" type="ORF">LCGC14_1550130</name>
</gene>
<comment type="caution">
    <text evidence="1">The sequence shown here is derived from an EMBL/GenBank/DDBJ whole genome shotgun (WGS) entry which is preliminary data.</text>
</comment>
<dbReference type="SUPFAM" id="SSF53756">
    <property type="entry name" value="UDP-Glycosyltransferase/glycogen phosphorylase"/>
    <property type="match status" value="1"/>
</dbReference>
<name>A0A0F9LRB8_9ZZZZ</name>
<protein>
    <recommendedName>
        <fullName evidence="2">Glycosyltransferase subfamily 4-like N-terminal domain-containing protein</fullName>
    </recommendedName>
</protein>
<proteinExistence type="predicted"/>
<reference evidence="1" key="1">
    <citation type="journal article" date="2015" name="Nature">
        <title>Complex archaea that bridge the gap between prokaryotes and eukaryotes.</title>
        <authorList>
            <person name="Spang A."/>
            <person name="Saw J.H."/>
            <person name="Jorgensen S.L."/>
            <person name="Zaremba-Niedzwiedzka K."/>
            <person name="Martijn J."/>
            <person name="Lind A.E."/>
            <person name="van Eijk R."/>
            <person name="Schleper C."/>
            <person name="Guy L."/>
            <person name="Ettema T.J."/>
        </authorList>
    </citation>
    <scope>NUCLEOTIDE SEQUENCE</scope>
</reference>
<dbReference type="Gene3D" id="3.40.50.2000">
    <property type="entry name" value="Glycogen Phosphorylase B"/>
    <property type="match status" value="1"/>
</dbReference>
<sequence length="391" mass="44422">MNAYLGIEGEYWMNLLIITPDTPGLASTHLIEYLRSTDHTVTVVRHPVAPSVGRSRMSTISAGGGVRQVNRERHKGLFSYWRDFNFTVDWIDKRDQVFDWAICLSSHLAEAGLLLRRRKKVKKVVYWALDYYPRRYGKNGVTGSRMSALLEWPYRRVEKHVVKNVDVRWTITRNMSDGWKLGGYSWHGPVFTVPHAITLLRKWSEVGEQVPNRLHHSLFWAGALRPEFGFDLVVNSWEELKGRFPNLRLTVSSRTPISRYEEFLKREDVDVVGFIPDEGTFLRLVGSHSAGLAPYQPGSYKTYSDSARVKTYASCGVPILITRHCGSWEEVYRFGAGRIIDNGNLVDAASAILSDATLQRSLADGALSLARMYTADKVFPKALDQLESLHS</sequence>
<dbReference type="AlphaFoldDB" id="A0A0F9LRB8"/>
<evidence type="ECO:0008006" key="2">
    <source>
        <dbReference type="Google" id="ProtNLM"/>
    </source>
</evidence>
<accession>A0A0F9LRB8</accession>
<evidence type="ECO:0000313" key="1">
    <source>
        <dbReference type="EMBL" id="KKM57933.1"/>
    </source>
</evidence>